<dbReference type="AlphaFoldDB" id="A0A1G6BW05"/>
<dbReference type="PANTHER" id="PTHR37293:SF5">
    <property type="entry name" value="DNA REPLICATION PROTEIN"/>
    <property type="match status" value="1"/>
</dbReference>
<evidence type="ECO:0000259" key="2">
    <source>
        <dbReference type="Pfam" id="PF07261"/>
    </source>
</evidence>
<dbReference type="PIRSF" id="PIRSF033722">
    <property type="entry name" value="DnaD_CA_C3587_prd"/>
    <property type="match status" value="1"/>
</dbReference>
<dbReference type="InterPro" id="IPR006343">
    <property type="entry name" value="DnaB/C_C"/>
</dbReference>
<dbReference type="InterPro" id="IPR034829">
    <property type="entry name" value="DnaD-like_sf"/>
</dbReference>
<evidence type="ECO:0000313" key="3">
    <source>
        <dbReference type="EMBL" id="SDB24764.1"/>
    </source>
</evidence>
<dbReference type="Gene3D" id="1.10.10.630">
    <property type="entry name" value="DnaD domain-like"/>
    <property type="match status" value="2"/>
</dbReference>
<gene>
    <name evidence="3" type="ORF">SAMN02910417_01829</name>
</gene>
<dbReference type="STRING" id="1732.SAMN02910417_01829"/>
<evidence type="ECO:0000256" key="1">
    <source>
        <dbReference type="ARBA" id="ARBA00093462"/>
    </source>
</evidence>
<organism evidence="3 4">
    <name type="scientific">Eubacterium oxidoreducens</name>
    <dbReference type="NCBI Taxonomy" id="1732"/>
    <lineage>
        <taxon>Bacteria</taxon>
        <taxon>Bacillati</taxon>
        <taxon>Bacillota</taxon>
        <taxon>Clostridia</taxon>
        <taxon>Eubacteriales</taxon>
        <taxon>Eubacteriaceae</taxon>
        <taxon>Eubacterium</taxon>
    </lineage>
</organism>
<feature type="domain" description="DnaB/C C-terminal" evidence="2">
    <location>
        <begin position="152"/>
        <end position="222"/>
    </location>
</feature>
<dbReference type="InterPro" id="IPR053162">
    <property type="entry name" value="DnaD"/>
</dbReference>
<protein>
    <submittedName>
        <fullName evidence="3">DnaD and phage-associated domain-containing protein</fullName>
    </submittedName>
</protein>
<dbReference type="SUPFAM" id="SSF158499">
    <property type="entry name" value="DnaD domain-like"/>
    <property type="match status" value="2"/>
</dbReference>
<dbReference type="RefSeq" id="WP_090174060.1">
    <property type="nucleotide sequence ID" value="NZ_FMXR01000013.1"/>
</dbReference>
<dbReference type="Pfam" id="PF07261">
    <property type="entry name" value="DnaB_2"/>
    <property type="match status" value="2"/>
</dbReference>
<proteinExistence type="inferred from homology"/>
<name>A0A1G6BW05_EUBOX</name>
<dbReference type="PANTHER" id="PTHR37293">
    <property type="entry name" value="PHAGE REPLICATION PROTEIN-RELATED"/>
    <property type="match status" value="1"/>
</dbReference>
<feature type="domain" description="DnaB/C C-terminal" evidence="2">
    <location>
        <begin position="241"/>
        <end position="304"/>
    </location>
</feature>
<dbReference type="EMBL" id="FMXR01000013">
    <property type="protein sequence ID" value="SDB24764.1"/>
    <property type="molecule type" value="Genomic_DNA"/>
</dbReference>
<dbReference type="InterPro" id="IPR017019">
    <property type="entry name" value="DNA_replication_prd_bac"/>
</dbReference>
<dbReference type="Proteomes" id="UP000199228">
    <property type="component" value="Unassembled WGS sequence"/>
</dbReference>
<accession>A0A1G6BW05</accession>
<dbReference type="OrthoDB" id="1652900at2"/>
<keyword evidence="4" id="KW-1185">Reference proteome</keyword>
<comment type="similarity">
    <text evidence="1">Belongs to the DnaB/DnaD family.</text>
</comment>
<dbReference type="NCBIfam" id="TIGR01446">
    <property type="entry name" value="DnaD_dom"/>
    <property type="match status" value="2"/>
</dbReference>
<reference evidence="3 4" key="1">
    <citation type="submission" date="2016-10" db="EMBL/GenBank/DDBJ databases">
        <authorList>
            <person name="de Groot N.N."/>
        </authorList>
    </citation>
    <scope>NUCLEOTIDE SEQUENCE [LARGE SCALE GENOMIC DNA]</scope>
    <source>
        <strain evidence="3 4">DSM 3217</strain>
    </source>
</reference>
<evidence type="ECO:0000313" key="4">
    <source>
        <dbReference type="Proteomes" id="UP000199228"/>
    </source>
</evidence>
<sequence>MSNIKICTEKSSSYTNIPDFFVDQYMAKANGEYVKVYLYLLRLLHAPNAQLSITHMADFFDHTEKDIRRALKYWEKENLIRLDYDADCELSSICFLAPHSAQSSLHANITQPPTPVTPVAPDVPAQNPTKHEYSLDEISGFKKKADIKELLFIAETYLRRTLSNTDCQTLLYLHDQVGLSVELIEYLIEYCIEKGHSSIRYIEKTGLAWHEKGYQTVSEAKANNKIYTKSHTAVMKAFGIKGRNLVDSELQTINHWSKDFGFSADLISEACNRTMASIHTPSFEYVEKILESWHQQKVTKLDDLVALDENHANAARNTYPKKNNNVRVNKNSGFSNFSQRNYNYDQLEQQLLHTGSHR</sequence>